<evidence type="ECO:0000313" key="3">
    <source>
        <dbReference type="Proteomes" id="UP000034320"/>
    </source>
</evidence>
<dbReference type="InterPro" id="IPR000241">
    <property type="entry name" value="RlmKL-like_Mtase"/>
</dbReference>
<dbReference type="InterPro" id="IPR029063">
    <property type="entry name" value="SAM-dependent_MTases_sf"/>
</dbReference>
<comment type="caution">
    <text evidence="2">The sequence shown here is derived from an EMBL/GenBank/DDBJ whole genome shotgun (WGS) entry which is preliminary data.</text>
</comment>
<dbReference type="CDD" id="cd02440">
    <property type="entry name" value="AdoMet_MTases"/>
    <property type="match status" value="1"/>
</dbReference>
<dbReference type="PANTHER" id="PTHR14911:SF13">
    <property type="entry name" value="TRNA (GUANINE(6)-N2)-METHYLTRANSFERASE THUMP3"/>
    <property type="match status" value="1"/>
</dbReference>
<evidence type="ECO:0000259" key="1">
    <source>
        <dbReference type="Pfam" id="PF01170"/>
    </source>
</evidence>
<dbReference type="Proteomes" id="UP000034320">
    <property type="component" value="Unassembled WGS sequence"/>
</dbReference>
<evidence type="ECO:0000313" key="2">
    <source>
        <dbReference type="EMBL" id="KKS47671.1"/>
    </source>
</evidence>
<sequence length="401" mass="45122">METHFFILGRYPSLSLAEIIAVLDLKKLPYSLDFRSVEAAVFSVGSEFNLKEFCADLGGTVKSGRLIDKVLYSDPEDRFQNLFSSTFLKDSGFIAGKGKIKFAISLYDLNSDPLLLKRLEKRLTGFHATLKDNLQAQNLKVGFIKIKHRFTSSVSLVKNGVLKNGFEMSLLAGKEQIIAGRTLWVQDYESFTRRDFFKPAKDKRSGIMPVKLARMMLNLAGKERNSTIMDPFSGSGTIILEAYEMGFFKILGSDISIKAVSDTKQNLAWLTGSKIENKVGLLVTDVVQLSTKIPPQSVDAVVTEPFLGKPLHKVPDVFTVRQIFADLKPLYIAAFKNFNAVLKKDGRIVFIFPAFQVKGSLMLFDIEPFSNNFRLLSSRSTFLYRSKDQFLIREIAVFARK</sequence>
<dbReference type="Pfam" id="PF01170">
    <property type="entry name" value="UPF0020"/>
    <property type="match status" value="1"/>
</dbReference>
<dbReference type="GO" id="GO:0030488">
    <property type="term" value="P:tRNA methylation"/>
    <property type="evidence" value="ECO:0007669"/>
    <property type="project" value="TreeGrafter"/>
</dbReference>
<dbReference type="GO" id="GO:0016423">
    <property type="term" value="F:tRNA (guanine) methyltransferase activity"/>
    <property type="evidence" value="ECO:0007669"/>
    <property type="project" value="TreeGrafter"/>
</dbReference>
<dbReference type="SUPFAM" id="SSF53335">
    <property type="entry name" value="S-adenosyl-L-methionine-dependent methyltransferases"/>
    <property type="match status" value="1"/>
</dbReference>
<proteinExistence type="predicted"/>
<gene>
    <name evidence="2" type="ORF">UV09_C0003G0016</name>
</gene>
<reference evidence="2 3" key="1">
    <citation type="journal article" date="2015" name="Nature">
        <title>rRNA introns, odd ribosomes, and small enigmatic genomes across a large radiation of phyla.</title>
        <authorList>
            <person name="Brown C.T."/>
            <person name="Hug L.A."/>
            <person name="Thomas B.C."/>
            <person name="Sharon I."/>
            <person name="Castelle C.J."/>
            <person name="Singh A."/>
            <person name="Wilkins M.J."/>
            <person name="Williams K.H."/>
            <person name="Banfield J.F."/>
        </authorList>
    </citation>
    <scope>NUCLEOTIDE SEQUENCE [LARGE SCALE GENOMIC DNA]</scope>
</reference>
<protein>
    <recommendedName>
        <fullName evidence="1">Ribosomal RNA large subunit methyltransferase K/L-like methyltransferase domain-containing protein</fullName>
    </recommendedName>
</protein>
<dbReference type="Gene3D" id="3.40.50.150">
    <property type="entry name" value="Vaccinia Virus protein VP39"/>
    <property type="match status" value="1"/>
</dbReference>
<organism evidence="2 3">
    <name type="scientific">Candidatus Gottesmanbacteria bacterium GW2011_GWA2_42_18</name>
    <dbReference type="NCBI Taxonomy" id="1618442"/>
    <lineage>
        <taxon>Bacteria</taxon>
        <taxon>Candidatus Gottesmaniibacteriota</taxon>
    </lineage>
</organism>
<dbReference type="EMBL" id="LCDD01000003">
    <property type="protein sequence ID" value="KKS47671.1"/>
    <property type="molecule type" value="Genomic_DNA"/>
</dbReference>
<accession>A0A0G1BN26</accession>
<feature type="domain" description="Ribosomal RNA large subunit methyltransferase K/L-like methyltransferase" evidence="1">
    <location>
        <begin position="206"/>
        <end position="353"/>
    </location>
</feature>
<dbReference type="AlphaFoldDB" id="A0A0G1BN26"/>
<name>A0A0G1BN26_9BACT</name>
<dbReference type="PANTHER" id="PTHR14911">
    <property type="entry name" value="THUMP DOMAIN-CONTAINING"/>
    <property type="match status" value="1"/>
</dbReference>